<evidence type="ECO:0000256" key="3">
    <source>
        <dbReference type="ARBA" id="ARBA00022490"/>
    </source>
</evidence>
<keyword evidence="3 8" id="KW-0963">Cytoplasm</keyword>
<accession>A0ABY9HB34</accession>
<dbReference type="PROSITE" id="PS50126">
    <property type="entry name" value="S1"/>
    <property type="match status" value="1"/>
</dbReference>
<dbReference type="InterPro" id="IPR013223">
    <property type="entry name" value="RNase_B_OB_dom"/>
</dbReference>
<dbReference type="InterPro" id="IPR004476">
    <property type="entry name" value="RNase_II/RNase_R"/>
</dbReference>
<dbReference type="NCBIfam" id="TIGR00358">
    <property type="entry name" value="3_prime_RNase"/>
    <property type="match status" value="1"/>
</dbReference>
<dbReference type="Gene3D" id="2.40.50.140">
    <property type="entry name" value="Nucleic acid-binding proteins"/>
    <property type="match status" value="2"/>
</dbReference>
<evidence type="ECO:0000256" key="4">
    <source>
        <dbReference type="ARBA" id="ARBA00022722"/>
    </source>
</evidence>
<evidence type="ECO:0000259" key="9">
    <source>
        <dbReference type="PROSITE" id="PS50126"/>
    </source>
</evidence>
<dbReference type="Pfam" id="PF00575">
    <property type="entry name" value="S1"/>
    <property type="match status" value="1"/>
</dbReference>
<organism evidence="10 11">
    <name type="scientific">Mycoplasma seminis</name>
    <dbReference type="NCBI Taxonomy" id="512749"/>
    <lineage>
        <taxon>Bacteria</taxon>
        <taxon>Bacillati</taxon>
        <taxon>Mycoplasmatota</taxon>
        <taxon>Mollicutes</taxon>
        <taxon>Mycoplasmataceae</taxon>
        <taxon>Mycoplasma</taxon>
    </lineage>
</organism>
<dbReference type="HAMAP" id="MF_01895">
    <property type="entry name" value="RNase_R"/>
    <property type="match status" value="1"/>
</dbReference>
<dbReference type="PANTHER" id="PTHR23355:SF9">
    <property type="entry name" value="DIS3-LIKE EXONUCLEASE 2"/>
    <property type="match status" value="1"/>
</dbReference>
<dbReference type="NCBIfam" id="TIGR02063">
    <property type="entry name" value="RNase_R"/>
    <property type="match status" value="1"/>
</dbReference>
<proteinExistence type="inferred from homology"/>
<dbReference type="SUPFAM" id="SSF50249">
    <property type="entry name" value="Nucleic acid-binding proteins"/>
    <property type="match status" value="2"/>
</dbReference>
<keyword evidence="7 8" id="KW-0694">RNA-binding</keyword>
<dbReference type="InterPro" id="IPR050180">
    <property type="entry name" value="RNR_Ribonuclease"/>
</dbReference>
<evidence type="ECO:0000256" key="7">
    <source>
        <dbReference type="ARBA" id="ARBA00022884"/>
    </source>
</evidence>
<dbReference type="Pfam" id="PF00773">
    <property type="entry name" value="RNB"/>
    <property type="match status" value="1"/>
</dbReference>
<dbReference type="EC" id="3.1.13.1" evidence="8"/>
<dbReference type="InterPro" id="IPR011805">
    <property type="entry name" value="RNase_R"/>
</dbReference>
<dbReference type="SMART" id="SM00955">
    <property type="entry name" value="RNB"/>
    <property type="match status" value="1"/>
</dbReference>
<comment type="function">
    <text evidence="8">3'-5' exoribonuclease that releases 5'-nucleoside monophosphates and is involved in maturation of structured RNAs.</text>
</comment>
<evidence type="ECO:0000313" key="10">
    <source>
        <dbReference type="EMBL" id="WLP85817.1"/>
    </source>
</evidence>
<comment type="catalytic activity">
    <reaction evidence="1 8">
        <text>Exonucleolytic cleavage in the 3'- to 5'-direction to yield nucleoside 5'-phosphates.</text>
        <dbReference type="EC" id="3.1.13.1"/>
    </reaction>
</comment>
<dbReference type="InterPro" id="IPR012340">
    <property type="entry name" value="NA-bd_OB-fold"/>
</dbReference>
<comment type="subcellular location">
    <subcellularLocation>
        <location evidence="2 8">Cytoplasm</location>
    </subcellularLocation>
</comment>
<protein>
    <recommendedName>
        <fullName evidence="8">Ribonuclease R</fullName>
        <shortName evidence="8">RNase R</shortName>
        <ecNumber evidence="8">3.1.13.1</ecNumber>
    </recommendedName>
</protein>
<dbReference type="RefSeq" id="WP_305938240.1">
    <property type="nucleotide sequence ID" value="NZ_CP132191.1"/>
</dbReference>
<name>A0ABY9HB34_9MOLU</name>
<evidence type="ECO:0000256" key="2">
    <source>
        <dbReference type="ARBA" id="ARBA00004496"/>
    </source>
</evidence>
<dbReference type="EMBL" id="CP132191">
    <property type="protein sequence ID" value="WLP85817.1"/>
    <property type="molecule type" value="Genomic_DNA"/>
</dbReference>
<keyword evidence="4 8" id="KW-0540">Nuclease</keyword>
<reference evidence="10" key="1">
    <citation type="submission" date="2023-08" db="EMBL/GenBank/DDBJ databases">
        <title>Complete genome sequence of Mycoplasma seminis 2200.</title>
        <authorList>
            <person name="Spergser J."/>
        </authorList>
    </citation>
    <scope>NUCLEOTIDE SEQUENCE [LARGE SCALE GENOMIC DNA]</scope>
    <source>
        <strain evidence="10">2200</strain>
    </source>
</reference>
<keyword evidence="6 8" id="KW-0269">Exonuclease</keyword>
<keyword evidence="11" id="KW-1185">Reference proteome</keyword>
<comment type="similarity">
    <text evidence="8">Belongs to the RNR ribonuclease family. RNase R subfamily.</text>
</comment>
<evidence type="ECO:0000256" key="6">
    <source>
        <dbReference type="ARBA" id="ARBA00022839"/>
    </source>
</evidence>
<evidence type="ECO:0000313" key="11">
    <source>
        <dbReference type="Proteomes" id="UP001237011"/>
    </source>
</evidence>
<dbReference type="PANTHER" id="PTHR23355">
    <property type="entry name" value="RIBONUCLEASE"/>
    <property type="match status" value="1"/>
</dbReference>
<sequence>MQKNFIYDFIKNGKPKSFLEIAKHFKILPKDNKSLTKVLSQLQGEYLIFKNNKDEYYAPILEKTIEGVLNVSQKGNFGFVDYDIDEVNNTKESVYVKSFNFNGAINGDTVKVNVYKSAQADANDLTHGVVTQVVARNNESVIGFIKEKNDVKYFVPVDNRFKTNKWKLISSKVATKLNDLVSCDILAYEGNCIDIQVAKVITNEADPMVFVKSYLEQIKAPSGFPEIMFDEIKNIPDSIVAEDWSNRKDLRNEMIVTIDGDDTKDFDDAITVKKLPNGNYFLGVYIADVSYYVTEGTQINEEALKRGTSIYLVDRVIPMLPEKLSNGICSLNPNEDRFVMGCEMIIDKYGNNVSVEIFQGIIESKFRLTYKNVDKFYKTGLLNEDDDPFAVKQLKNMLTTAKGLSLILHNYKIKEGYVDFEIQEPKIKLDSEGRVKAIEINQRGFSEVLIEDFMVRANETVAKYLFDHKLPVLYRIHEAPDDDKLASLKNSLAAININASSLKASSITPKIFADFVAKVKAERDDDFVKLMFLRTMQKAIYSPENIGHFGLASKFYCHFTSPIRRYPDLVIHRTIRNFLLNKKMSELDSFTQMLPIYGDLNTKSEQKAVQIERNVNDLKFAEFLKNQIGKTFKVQILSILNFGFFVEFEFKASGLVHKSTLIDGEYEANDTLTKLVSANRTFTLGDYIDVVVTGVDLVEGKVDCVLSELYQDYINKKQKEEAERANAKQRKQKK</sequence>
<evidence type="ECO:0000256" key="5">
    <source>
        <dbReference type="ARBA" id="ARBA00022801"/>
    </source>
</evidence>
<dbReference type="InterPro" id="IPR001900">
    <property type="entry name" value="RNase_II/R"/>
</dbReference>
<dbReference type="SMART" id="SM00316">
    <property type="entry name" value="S1"/>
    <property type="match status" value="1"/>
</dbReference>
<keyword evidence="5 8" id="KW-0378">Hydrolase</keyword>
<dbReference type="InterPro" id="IPR003029">
    <property type="entry name" value="S1_domain"/>
</dbReference>
<evidence type="ECO:0000256" key="1">
    <source>
        <dbReference type="ARBA" id="ARBA00001849"/>
    </source>
</evidence>
<feature type="domain" description="S1 motif" evidence="9">
    <location>
        <begin position="629"/>
        <end position="707"/>
    </location>
</feature>
<gene>
    <name evidence="8 10" type="primary">rnr</name>
    <name evidence="10" type="ORF">Q8852_01575</name>
</gene>
<dbReference type="Proteomes" id="UP001237011">
    <property type="component" value="Chromosome"/>
</dbReference>
<dbReference type="Pfam" id="PF08206">
    <property type="entry name" value="OB_RNB"/>
    <property type="match status" value="1"/>
</dbReference>
<evidence type="ECO:0000256" key="8">
    <source>
        <dbReference type="HAMAP-Rule" id="MF_01895"/>
    </source>
</evidence>